<organism evidence="1">
    <name type="scientific">Lepeophtheirus salmonis</name>
    <name type="common">Salmon louse</name>
    <name type="synonym">Caligus salmonis</name>
    <dbReference type="NCBI Taxonomy" id="72036"/>
    <lineage>
        <taxon>Eukaryota</taxon>
        <taxon>Metazoa</taxon>
        <taxon>Ecdysozoa</taxon>
        <taxon>Arthropoda</taxon>
        <taxon>Crustacea</taxon>
        <taxon>Multicrustacea</taxon>
        <taxon>Hexanauplia</taxon>
        <taxon>Copepoda</taxon>
        <taxon>Siphonostomatoida</taxon>
        <taxon>Caligidae</taxon>
        <taxon>Lepeophtheirus</taxon>
    </lineage>
</organism>
<accession>A0A0K2TKL3</accession>
<dbReference type="EMBL" id="HACA01008984">
    <property type="protein sequence ID" value="CDW26345.1"/>
    <property type="molecule type" value="Transcribed_RNA"/>
</dbReference>
<name>A0A0K2TKL3_LEPSM</name>
<evidence type="ECO:0000313" key="1">
    <source>
        <dbReference type="EMBL" id="CDW26345.1"/>
    </source>
</evidence>
<dbReference type="AlphaFoldDB" id="A0A0K2TKL3"/>
<reference evidence="1" key="1">
    <citation type="submission" date="2014-05" db="EMBL/GenBank/DDBJ databases">
        <authorList>
            <person name="Chronopoulou M."/>
        </authorList>
    </citation>
    <scope>NUCLEOTIDE SEQUENCE</scope>
    <source>
        <tissue evidence="1">Whole organism</tissue>
    </source>
</reference>
<feature type="non-terminal residue" evidence="1">
    <location>
        <position position="1"/>
    </location>
</feature>
<proteinExistence type="predicted"/>
<sequence length="148" mass="17125">KGWIYPANLCHKGKGILCDYSFRVCNEIGNEHFLVWRELKKLDEGSLYFIITKLCLFQVCNLSVPVKTHDTSLILYRHNFLSSFNETPSALQPRPSPPTQHRSFTVALGRPDLHSSIIFNRRSCKDIFPPFSDLRLYLTCFRGITTRC</sequence>
<protein>
    <submittedName>
        <fullName evidence="1">Uncharacterized protein</fullName>
    </submittedName>
</protein>